<proteinExistence type="inferred from homology"/>
<protein>
    <recommendedName>
        <fullName evidence="8">Phosphoribosylformylglycinamidine synthase subunit PurL</fullName>
        <shortName evidence="8">FGAM synthase</shortName>
        <ecNumber evidence="8">6.3.5.3</ecNumber>
    </recommendedName>
    <alternativeName>
        <fullName evidence="8">Formylglycinamide ribonucleotide amidotransferase subunit II</fullName>
        <shortName evidence="8">FGAR amidotransferase II</shortName>
        <shortName evidence="8">FGAR-AT II</shortName>
    </alternativeName>
    <alternativeName>
        <fullName evidence="8">Glutamine amidotransferase PurL</fullName>
    </alternativeName>
    <alternativeName>
        <fullName evidence="8">Phosphoribosylformylglycinamidine synthase subunit II</fullName>
    </alternativeName>
</protein>
<feature type="binding site" evidence="8">
    <location>
        <begin position="549"/>
        <end position="551"/>
    </location>
    <ligand>
        <name>substrate</name>
    </ligand>
</feature>
<dbReference type="STRING" id="39841.SAMN05660836_01058"/>
<dbReference type="SUPFAM" id="SSF52317">
    <property type="entry name" value="Class I glutamine amidotransferase-like"/>
    <property type="match status" value="1"/>
</dbReference>
<dbReference type="CDD" id="cd02203">
    <property type="entry name" value="PurL_repeat1"/>
    <property type="match status" value="1"/>
</dbReference>
<evidence type="ECO:0000259" key="9">
    <source>
        <dbReference type="Pfam" id="PF00586"/>
    </source>
</evidence>
<dbReference type="SUPFAM" id="SSF55326">
    <property type="entry name" value="PurM N-terminal domain-like"/>
    <property type="match status" value="2"/>
</dbReference>
<sequence length="1310" mass="146083">MIKRLEISLKKNLPDPEGALLARRIRDYFGIEIGRIRVVRVITFDLDLSEDEFEAIRKHIFTNPVIHESSFETLIRDPQWVIWVGLRPGVKDTAGEVALEAVRDYLLALQSERYEGIAERGAAFTSKLYEIEGGKLRRADLERIAGELLANDLIQQWKIFSGQEWDNDRGIGFILPRVILEKGASVTTIPIPSDKALEELSRERNLALNPQDIPVIRNYFNRPEVRAFRARVGLGDPTDVELEAISQARSDHCNHNTFRGYFEYIDLDTGQVTKIDNLFKTFIEKPTLKIASEKDWVVSVLWDNAGVARFDDHHHYVITGETHNSPSNMEAYGGALTGIVGVYRDIMGTGKGARMVGGMYGYCVGHRDYNGPLRPHLHPRRLLDGVVEGVRDGGNKHGVPTLYGLLYFHPSYMGKCLVFVSSVGIMPHSVPNGPCHMKRPSPGDLIVMCGGRVGKDGIHGVTASSEVYSEHTPAGHVQIGDPYTQKKMHDFLLEARDEGLISFITDNGGGGLSSSIGESARIAGGAYVELDKVPLKYEGLDAWEIWVSESQERMTVGVKPEHIDRFMELSKKHEVESTVIGRYEDSGKLHLVYKGKTCAYLDISFFEEEFPQWKFRAEWIGPERRGLREPVIQEPSDYGSLLRKMLSRPNLHSREWIHRQYDHEVQGGSVIKYFVGKTRDIPSDAVVIRPVLNSKRGLAIAQALHPLYGIIDTYHMVAASIDECVRRLVAVGGDMSQIGGVDNFCWPSIQFDPETNPDGFYKAAQLVRACMALKDYCLDFGIPLLSGKDSMYVDGMLRGEFGERHKVSGLPTMQFTATSVVPDINDCITPEFKQPGDYIYILGVTRNELGGSEYYDLFGYTGLNVPKVNTRELIPLYRALERAIRSRLLASCHGIYRGGLAVHLAMCAIGGCLGARIDLGSVPSEGVSRNDTLLFSESAGRFLVTVAPEDRKAFEEIFRGLPFACIGKVLEEQTLECTALNGGVLFKEDLGALKKAWSGREIIEEEYGMYPITAGSDCVYRAAGVEKIGLKSSGFPGLKSKIKALVLTGFGLNCDVETAYALEKAGAIVERVHLNDLIEGRKNIEDYRIFVIDGGFSWADEHGAGLIMAVRMKHRLGDRLFEFVEKEGLVLGICNGFQVLVNLGLLPGITPGSFSRDVALIANDCGRFIDEWVWLQVNQKSPCVFTQGLEVSTLEYPVRHGEGKFYAEPQVVELLKRNNQVVFRYALPDGTPARGRFPFNPNGSLEDIAGICDITGRVLGMMPHPEAYNHWTNHPDWPLHKEYLRRRGTAYPEEGLGIVLFRNALRVLSE</sequence>
<keyword evidence="6 8" id="KW-0067">ATP-binding</keyword>
<dbReference type="SMART" id="SM01211">
    <property type="entry name" value="GATase_5"/>
    <property type="match status" value="1"/>
</dbReference>
<evidence type="ECO:0000259" key="10">
    <source>
        <dbReference type="Pfam" id="PF02769"/>
    </source>
</evidence>
<feature type="domain" description="PurM-like C-terminal" evidence="10">
    <location>
        <begin position="442"/>
        <end position="593"/>
    </location>
</feature>
<feature type="binding site" evidence="8">
    <location>
        <position position="344"/>
    </location>
    <ligand>
        <name>substrate</name>
    </ligand>
</feature>
<dbReference type="EMBL" id="FOUU01000002">
    <property type="protein sequence ID" value="SFM65782.1"/>
    <property type="molecule type" value="Genomic_DNA"/>
</dbReference>
<comment type="catalytic activity">
    <reaction evidence="8">
        <text>N(2)-formyl-N(1)-(5-phospho-beta-D-ribosyl)glycinamide + L-glutamine + ATP + H2O = 2-formamido-N(1)-(5-O-phospho-beta-D-ribosyl)acetamidine + L-glutamate + ADP + phosphate + H(+)</text>
        <dbReference type="Rhea" id="RHEA:17129"/>
        <dbReference type="ChEBI" id="CHEBI:15377"/>
        <dbReference type="ChEBI" id="CHEBI:15378"/>
        <dbReference type="ChEBI" id="CHEBI:29985"/>
        <dbReference type="ChEBI" id="CHEBI:30616"/>
        <dbReference type="ChEBI" id="CHEBI:43474"/>
        <dbReference type="ChEBI" id="CHEBI:58359"/>
        <dbReference type="ChEBI" id="CHEBI:147286"/>
        <dbReference type="ChEBI" id="CHEBI:147287"/>
        <dbReference type="ChEBI" id="CHEBI:456216"/>
        <dbReference type="EC" id="6.3.5.3"/>
    </reaction>
</comment>
<dbReference type="GO" id="GO:0005737">
    <property type="term" value="C:cytoplasm"/>
    <property type="evidence" value="ECO:0007669"/>
    <property type="project" value="UniProtKB-SubCell"/>
</dbReference>
<feature type="binding site" evidence="8">
    <location>
        <position position="742"/>
    </location>
    <ligand>
        <name>ATP</name>
        <dbReference type="ChEBI" id="CHEBI:30616"/>
    </ligand>
</feature>
<dbReference type="CDD" id="cd01740">
    <property type="entry name" value="GATase1_FGAR_AT"/>
    <property type="match status" value="1"/>
</dbReference>
<feature type="domain" description="PurM-like C-terminal" evidence="10">
    <location>
        <begin position="834"/>
        <end position="976"/>
    </location>
</feature>
<dbReference type="Gene3D" id="3.30.1330.10">
    <property type="entry name" value="PurM-like, N-terminal domain"/>
    <property type="match status" value="2"/>
</dbReference>
<dbReference type="GO" id="GO:0005524">
    <property type="term" value="F:ATP binding"/>
    <property type="evidence" value="ECO:0007669"/>
    <property type="project" value="UniProtKB-UniRule"/>
</dbReference>
<dbReference type="InterPro" id="IPR036921">
    <property type="entry name" value="PurM-like_N_sf"/>
</dbReference>
<evidence type="ECO:0000256" key="8">
    <source>
        <dbReference type="HAMAP-Rule" id="MF_00420"/>
    </source>
</evidence>
<dbReference type="Pfam" id="PF02700">
    <property type="entry name" value="PurS"/>
    <property type="match status" value="1"/>
</dbReference>
<keyword evidence="4 8" id="KW-0547">Nucleotide-binding</keyword>
<dbReference type="UniPathway" id="UPA00074">
    <property type="reaction ID" value="UER00128"/>
</dbReference>
<dbReference type="Gene3D" id="3.90.650.10">
    <property type="entry name" value="PurM-like C-terminal domain"/>
    <property type="match status" value="2"/>
</dbReference>
<dbReference type="InterPro" id="IPR029062">
    <property type="entry name" value="Class_I_gatase-like"/>
</dbReference>
<name>A0A1I4SMX6_9BACT</name>
<comment type="similarity">
    <text evidence="8">Belongs to the FGAMS family.</text>
</comment>
<feature type="binding site" evidence="8">
    <location>
        <position position="506"/>
    </location>
    <ligand>
        <name>Mg(2+)</name>
        <dbReference type="ChEBI" id="CHEBI:18420"/>
        <label>2</label>
    </ligand>
</feature>
<dbReference type="Proteomes" id="UP000199611">
    <property type="component" value="Unassembled WGS sequence"/>
</dbReference>
<comment type="pathway">
    <text evidence="8">Purine metabolism; IMP biosynthesis via de novo pathway; 5-amino-1-(5-phospho-D-ribosyl)imidazole from N(2)-formyl-N(1)-(5-phospho-D-ribosyl)glycinamide: step 1/2.</text>
</comment>
<evidence type="ECO:0000256" key="2">
    <source>
        <dbReference type="ARBA" id="ARBA00022598"/>
    </source>
</evidence>
<dbReference type="RefSeq" id="WP_093394011.1">
    <property type="nucleotide sequence ID" value="NZ_FOUU01000002.1"/>
</dbReference>
<feature type="binding site" evidence="8">
    <location>
        <position position="787"/>
    </location>
    <ligand>
        <name>ATP</name>
        <dbReference type="ChEBI" id="CHEBI:30616"/>
    </ligand>
</feature>
<dbReference type="Pfam" id="PF18072">
    <property type="entry name" value="FGAR-AT_linker"/>
    <property type="match status" value="1"/>
</dbReference>
<dbReference type="GO" id="GO:0004642">
    <property type="term" value="F:phosphoribosylformylglycinamidine synthase activity"/>
    <property type="evidence" value="ECO:0007669"/>
    <property type="project" value="UniProtKB-UniRule"/>
</dbReference>
<dbReference type="PROSITE" id="PS51273">
    <property type="entry name" value="GATASE_TYPE_1"/>
    <property type="match status" value="1"/>
</dbReference>
<dbReference type="SUPFAM" id="SSF82697">
    <property type="entry name" value="PurS-like"/>
    <property type="match status" value="1"/>
</dbReference>
<feature type="binding site" evidence="8">
    <location>
        <position position="321"/>
    </location>
    <ligand>
        <name>Mg(2+)</name>
        <dbReference type="ChEBI" id="CHEBI:18420"/>
        <label>1</label>
    </ligand>
</feature>
<feature type="domain" description="Phosphoribosylformylglycinamidine synthase linker" evidence="11">
    <location>
        <begin position="197"/>
        <end position="255"/>
    </location>
</feature>
<reference evidence="12 13" key="1">
    <citation type="submission" date="2016-10" db="EMBL/GenBank/DDBJ databases">
        <authorList>
            <person name="de Groot N.N."/>
        </authorList>
    </citation>
    <scope>NUCLEOTIDE SEQUENCE [LARGE SCALE GENOMIC DNA]</scope>
    <source>
        <strain evidence="12 13">DSM 9990</strain>
    </source>
</reference>
<keyword evidence="2 8" id="KW-0436">Ligase</keyword>
<dbReference type="InterPro" id="IPR016188">
    <property type="entry name" value="PurM-like_N"/>
</dbReference>
<dbReference type="CDD" id="cd02204">
    <property type="entry name" value="PurL_repeat2"/>
    <property type="match status" value="1"/>
</dbReference>
<evidence type="ECO:0000256" key="6">
    <source>
        <dbReference type="ARBA" id="ARBA00022840"/>
    </source>
</evidence>
<keyword evidence="1 8" id="KW-0963">Cytoplasm</keyword>
<evidence type="ECO:0000313" key="12">
    <source>
        <dbReference type="EMBL" id="SFM65782.1"/>
    </source>
</evidence>
<dbReference type="InterPro" id="IPR010074">
    <property type="entry name" value="PRibForGlyAmidine_synth_PurL"/>
</dbReference>
<accession>A0A1I4SMX6</accession>
<dbReference type="InterPro" id="IPR041609">
    <property type="entry name" value="PurL_linker"/>
</dbReference>
<dbReference type="HAMAP" id="MF_00420">
    <property type="entry name" value="PurL_2"/>
    <property type="match status" value="1"/>
</dbReference>
<comment type="function">
    <text evidence="8">Part of the phosphoribosylformylglycinamidine synthase complex involved in the purines biosynthetic pathway. Catalyzes the ATP-dependent conversion of formylglycinamide ribonucleotide (FGAR) and glutamine to yield formylglycinamidine ribonucleotide (FGAM) and glutamate. The FGAM synthase complex is composed of three subunits. PurQ produces an ammonia molecule by converting glutamine to glutamate. PurL transfers the ammonia molecule to FGAR to form FGAM in an ATP-dependent manner. PurS interacts with PurQ and PurL and is thought to assist in the transfer of the ammonia molecule from PurQ to PurL.</text>
</comment>
<evidence type="ECO:0000256" key="3">
    <source>
        <dbReference type="ARBA" id="ARBA00022723"/>
    </source>
</evidence>
<keyword evidence="5 8" id="KW-0658">Purine biosynthesis</keyword>
<dbReference type="EC" id="6.3.5.3" evidence="8"/>
<organism evidence="12 13">
    <name type="scientific">Thermodesulforhabdus norvegica</name>
    <dbReference type="NCBI Taxonomy" id="39841"/>
    <lineage>
        <taxon>Bacteria</taxon>
        <taxon>Pseudomonadati</taxon>
        <taxon>Thermodesulfobacteriota</taxon>
        <taxon>Syntrophobacteria</taxon>
        <taxon>Syntrophobacterales</taxon>
        <taxon>Thermodesulforhabdaceae</taxon>
        <taxon>Thermodesulforhabdus</taxon>
    </lineage>
</organism>
<dbReference type="PANTHER" id="PTHR43555:SF1">
    <property type="entry name" value="PHOSPHORIBOSYLFORMYLGLYCINAMIDINE SYNTHASE SUBUNIT PURL"/>
    <property type="match status" value="1"/>
</dbReference>
<dbReference type="Pfam" id="PF00586">
    <property type="entry name" value="AIRS"/>
    <property type="match status" value="1"/>
</dbReference>
<feature type="binding site" evidence="8">
    <location>
        <position position="790"/>
    </location>
    <ligand>
        <name>substrate</name>
    </ligand>
</feature>
<dbReference type="GO" id="GO:0006189">
    <property type="term" value="P:'de novo' IMP biosynthetic process"/>
    <property type="evidence" value="ECO:0007669"/>
    <property type="project" value="UniProtKB-UniRule"/>
</dbReference>
<evidence type="ECO:0000256" key="4">
    <source>
        <dbReference type="ARBA" id="ARBA00022741"/>
    </source>
</evidence>
<comment type="subcellular location">
    <subcellularLocation>
        <location evidence="8">Cytoplasm</location>
    </subcellularLocation>
</comment>
<feature type="binding site" evidence="8">
    <location>
        <position position="345"/>
    </location>
    <ligand>
        <name>Mg(2+)</name>
        <dbReference type="ChEBI" id="CHEBI:18420"/>
        <label>2</label>
    </ligand>
</feature>
<gene>
    <name evidence="8" type="primary">purL</name>
    <name evidence="12" type="ORF">SAMN05660836_01058</name>
</gene>
<dbReference type="OrthoDB" id="9804441at2"/>
<dbReference type="InterPro" id="IPR036676">
    <property type="entry name" value="PurM-like_C_sf"/>
</dbReference>
<dbReference type="InterPro" id="IPR003850">
    <property type="entry name" value="PurS"/>
</dbReference>
<evidence type="ECO:0000313" key="13">
    <source>
        <dbReference type="Proteomes" id="UP000199611"/>
    </source>
</evidence>
<feature type="active site" description="Proton acceptor" evidence="8">
    <location>
        <position position="323"/>
    </location>
</feature>
<comment type="caution">
    <text evidence="8">Lacks conserved residue(s) required for the propagation of feature annotation.</text>
</comment>
<keyword evidence="7 8" id="KW-0460">Magnesium</keyword>
<keyword evidence="3 8" id="KW-0479">Metal-binding</keyword>
<dbReference type="Gene3D" id="3.30.1280.10">
    <property type="entry name" value="Phosphoribosylformylglycinamidine synthase subunit PurS"/>
    <property type="match status" value="2"/>
</dbReference>
<dbReference type="GO" id="GO:0000287">
    <property type="term" value="F:magnesium ion binding"/>
    <property type="evidence" value="ECO:0007669"/>
    <property type="project" value="UniProtKB-UniRule"/>
</dbReference>
<evidence type="ECO:0000256" key="7">
    <source>
        <dbReference type="ARBA" id="ARBA00022842"/>
    </source>
</evidence>
<feature type="domain" description="PurM-like N-terminal" evidence="9">
    <location>
        <begin position="303"/>
        <end position="426"/>
    </location>
</feature>
<feature type="active site" evidence="8">
    <location>
        <position position="252"/>
    </location>
</feature>
<evidence type="ECO:0000256" key="1">
    <source>
        <dbReference type="ARBA" id="ARBA00022490"/>
    </source>
</evidence>
<dbReference type="Pfam" id="PF13507">
    <property type="entry name" value="GATase_5"/>
    <property type="match status" value="1"/>
</dbReference>
<evidence type="ECO:0000256" key="5">
    <source>
        <dbReference type="ARBA" id="ARBA00022755"/>
    </source>
</evidence>
<dbReference type="SUPFAM" id="SSF56042">
    <property type="entry name" value="PurM C-terminal domain-like"/>
    <property type="match status" value="2"/>
</dbReference>
<evidence type="ECO:0000259" key="11">
    <source>
        <dbReference type="Pfam" id="PF18072"/>
    </source>
</evidence>
<dbReference type="Gene3D" id="3.40.50.880">
    <property type="match status" value="1"/>
</dbReference>
<dbReference type="Pfam" id="PF02769">
    <property type="entry name" value="AIRS_C"/>
    <property type="match status" value="2"/>
</dbReference>
<dbReference type="InterPro" id="IPR036604">
    <property type="entry name" value="PurS-like_sf"/>
</dbReference>
<comment type="subunit">
    <text evidence="8">Monomer. Part of the FGAM synthase complex composed of 1 PurL, 1 PurQ and 2 PurS subunits.</text>
</comment>
<feature type="binding site" evidence="8">
    <location>
        <position position="478"/>
    </location>
    <ligand>
        <name>substrate</name>
    </ligand>
</feature>
<dbReference type="InterPro" id="IPR010918">
    <property type="entry name" value="PurM-like_C_dom"/>
</dbReference>
<keyword evidence="13" id="KW-1185">Reference proteome</keyword>
<dbReference type="PANTHER" id="PTHR43555">
    <property type="entry name" value="PHOSPHORIBOSYLFORMYLGLYCINAMIDINE SYNTHASE SUBUNIT PURL"/>
    <property type="match status" value="1"/>
</dbReference>